<sequence length="44" mass="5354">MKQVFNIKFILTIIDLKNIQKIESIFEMFLPILYDKVPWILSRI</sequence>
<accession>M6UUM0</accession>
<proteinExistence type="predicted"/>
<evidence type="ECO:0000313" key="1">
    <source>
        <dbReference type="EMBL" id="EMO40963.1"/>
    </source>
</evidence>
<dbReference type="Proteomes" id="UP000012153">
    <property type="component" value="Unassembled WGS sequence"/>
</dbReference>
<name>M6UUM0_9LEPT</name>
<reference evidence="1 2" key="1">
    <citation type="submission" date="2013-01" db="EMBL/GenBank/DDBJ databases">
        <authorList>
            <person name="Harkins D.M."/>
            <person name="Durkin A.S."/>
            <person name="Brinkac L.M."/>
            <person name="Haft D.H."/>
            <person name="Selengut J.D."/>
            <person name="Sanka R."/>
            <person name="DePew J."/>
            <person name="Purushe J."/>
            <person name="Matthias M.A."/>
            <person name="Vinetz J.M."/>
            <person name="Sutton G.G."/>
            <person name="Nierman W.C."/>
            <person name="Fouts D.E."/>
        </authorList>
    </citation>
    <scope>NUCLEOTIDE SEQUENCE [LARGE SCALE GENOMIC DNA]</scope>
    <source>
        <strain evidence="1 2">ZUN142</strain>
    </source>
</reference>
<comment type="caution">
    <text evidence="1">The sequence shown here is derived from an EMBL/GenBank/DDBJ whole genome shotgun (WGS) entry which is preliminary data.</text>
</comment>
<dbReference type="EMBL" id="AHOP02000025">
    <property type="protein sequence ID" value="EMO40963.1"/>
    <property type="molecule type" value="Genomic_DNA"/>
</dbReference>
<protein>
    <submittedName>
        <fullName evidence="1">Uncharacterized protein</fullName>
    </submittedName>
</protein>
<gene>
    <name evidence="1" type="ORF">LEP1GSC186_4437</name>
</gene>
<dbReference type="AlphaFoldDB" id="M6UUM0"/>
<evidence type="ECO:0000313" key="2">
    <source>
        <dbReference type="Proteomes" id="UP000012153"/>
    </source>
</evidence>
<organism evidence="1 2">
    <name type="scientific">Leptospira noguchii serovar Autumnalis str. ZUN142</name>
    <dbReference type="NCBI Taxonomy" id="1085540"/>
    <lineage>
        <taxon>Bacteria</taxon>
        <taxon>Pseudomonadati</taxon>
        <taxon>Spirochaetota</taxon>
        <taxon>Spirochaetia</taxon>
        <taxon>Leptospirales</taxon>
        <taxon>Leptospiraceae</taxon>
        <taxon>Leptospira</taxon>
    </lineage>
</organism>